<name>K6GU66_9BACT</name>
<dbReference type="EMBL" id="ALAO01000072">
    <property type="protein sequence ID" value="EKO40440.1"/>
    <property type="molecule type" value="Genomic_DNA"/>
</dbReference>
<organism evidence="2 3">
    <name type="scientific">Solidesulfovibrio magneticus str. Maddingley MBC34</name>
    <dbReference type="NCBI Taxonomy" id="1206767"/>
    <lineage>
        <taxon>Bacteria</taxon>
        <taxon>Pseudomonadati</taxon>
        <taxon>Thermodesulfobacteriota</taxon>
        <taxon>Desulfovibrionia</taxon>
        <taxon>Desulfovibrionales</taxon>
        <taxon>Desulfovibrionaceae</taxon>
        <taxon>Solidesulfovibrio</taxon>
    </lineage>
</organism>
<accession>K6GU66</accession>
<dbReference type="Proteomes" id="UP000006272">
    <property type="component" value="Unassembled WGS sequence"/>
</dbReference>
<dbReference type="Gene3D" id="2.60.110.10">
    <property type="entry name" value="Thaumatin"/>
    <property type="match status" value="1"/>
</dbReference>
<sequence length="541" mass="56497">MQATQWLKTILAVCFLSTAGLPAAVQAQSCASYTYTGVTPAFTSTYTNRVTFVNNCADSAYVIMTTPADPLSEALWANATVPGNSITKSNVGQHYYFTNQIPAGGSQTMCLPDAGAASGNFTFSFGCTAIDTANTGLPMTCLIGSDPGKLYNGMDTVFELSPGCKYYTPPTQQNPNPDNSQCTYNPSNPSATLTQIDYLDVSAVTGFSIPMGLAIADSATYQCTFPSRTLVADLASCPYENFTTLSTKYNCPEVGTANGGQGISLQLMNQTPGWTGYAAACISPVQWIAAVSQHLPGVSSTCSVNTTPTGTPQTSGIPTIADWYGCTYMLQAGDDAYPLTCLTPGCGGPQCAVGPDGTAANYDPGSYHYNTAAISRGKSVAYTNYVTTLKAMGNEVYTWMYDDGPGTLSCNVTGASMTVTLCPGQAGQKPYDIATQTWSYNATTNRCVVDTAGTYANQSACMAANGKYACSSETESKAQTGTTTWVTATLNYCKPLDPATATAGQLAAAVSLAACRSSTCQRTGTVSYNTPAPQDLLLLGN</sequence>
<proteinExistence type="predicted"/>
<keyword evidence="1" id="KW-0732">Signal</keyword>
<gene>
    <name evidence="2" type="ORF">B193_0837</name>
</gene>
<protein>
    <recommendedName>
        <fullName evidence="4">Ig-like domain-containing protein</fullName>
    </recommendedName>
</protein>
<comment type="caution">
    <text evidence="2">The sequence shown here is derived from an EMBL/GenBank/DDBJ whole genome shotgun (WGS) entry which is preliminary data.</text>
</comment>
<dbReference type="AlphaFoldDB" id="K6GU66"/>
<reference evidence="2 3" key="1">
    <citation type="submission" date="2012-07" db="EMBL/GenBank/DDBJ databases">
        <title>Draft genome sequence of Desulfovibrio magneticus str. Maddingley MBC34 obtained from a metagenomic sequence of a methanogenic enrichment isolated from coal-seam formation water in Victoria, Australia.</title>
        <authorList>
            <person name="Greenfield P."/>
            <person name="Hendry P."/>
            <person name="Li D."/>
            <person name="Rosewarne C.P."/>
            <person name="Tran-Dinh N."/>
            <person name="Elbourne L.D.H."/>
            <person name="Paulsen I.T."/>
            <person name="Midgley D.J."/>
        </authorList>
    </citation>
    <scope>NUCLEOTIDE SEQUENCE [LARGE SCALE GENOMIC DNA]</scope>
    <source>
        <strain evidence="3">Maddingley MBC34</strain>
    </source>
</reference>
<feature type="signal peptide" evidence="1">
    <location>
        <begin position="1"/>
        <end position="23"/>
    </location>
</feature>
<dbReference type="PATRIC" id="fig|1206767.3.peg.798"/>
<evidence type="ECO:0000256" key="1">
    <source>
        <dbReference type="SAM" id="SignalP"/>
    </source>
</evidence>
<evidence type="ECO:0000313" key="2">
    <source>
        <dbReference type="EMBL" id="EKO40440.1"/>
    </source>
</evidence>
<evidence type="ECO:0008006" key="4">
    <source>
        <dbReference type="Google" id="ProtNLM"/>
    </source>
</evidence>
<feature type="chain" id="PRO_5003891591" description="Ig-like domain-containing protein" evidence="1">
    <location>
        <begin position="24"/>
        <end position="541"/>
    </location>
</feature>
<evidence type="ECO:0000313" key="3">
    <source>
        <dbReference type="Proteomes" id="UP000006272"/>
    </source>
</evidence>
<dbReference type="InterPro" id="IPR037176">
    <property type="entry name" value="Osmotin/thaumatin-like_sf"/>
</dbReference>